<feature type="binding site" evidence="5">
    <location>
        <position position="147"/>
    </location>
    <ligand>
        <name>substrate</name>
    </ligand>
</feature>
<evidence type="ECO:0000256" key="5">
    <source>
        <dbReference type="HAMAP-Rule" id="MF_03210"/>
    </source>
</evidence>
<evidence type="ECO:0000313" key="9">
    <source>
        <dbReference type="EMBL" id="ODS00560.1"/>
    </source>
</evidence>
<organism evidence="9 10">
    <name type="scientific">Methyloceanibacter methanicus</name>
    <dbReference type="NCBI Taxonomy" id="1774968"/>
    <lineage>
        <taxon>Bacteria</taxon>
        <taxon>Pseudomonadati</taxon>
        <taxon>Pseudomonadota</taxon>
        <taxon>Alphaproteobacteria</taxon>
        <taxon>Hyphomicrobiales</taxon>
        <taxon>Hyphomicrobiaceae</taxon>
        <taxon>Methyloceanibacter</taxon>
    </lineage>
</organism>
<feature type="binding site" evidence="5">
    <location>
        <begin position="333"/>
        <end position="336"/>
    </location>
    <ligand>
        <name>NAD(+)</name>
        <dbReference type="ChEBI" id="CHEBI:57540"/>
    </ligand>
</feature>
<feature type="binding site" evidence="5">
    <location>
        <position position="309"/>
    </location>
    <ligand>
        <name>NAD(+)</name>
        <dbReference type="ChEBI" id="CHEBI:57540"/>
    </ligand>
</feature>
<feature type="region of interest" description="Disordered" evidence="6">
    <location>
        <begin position="382"/>
        <end position="401"/>
    </location>
</feature>
<keyword evidence="3 5" id="KW-0560">Oxidoreductase</keyword>
<dbReference type="PANTHER" id="PTHR42938:SF9">
    <property type="entry name" value="FORMATE DEHYDROGENASE 1"/>
    <property type="match status" value="1"/>
</dbReference>
<accession>A0A1E3W497</accession>
<feature type="domain" description="D-isomer specific 2-hydroxyacid dehydrogenase NAD-binding" evidence="8">
    <location>
        <begin position="156"/>
        <end position="335"/>
    </location>
</feature>
<dbReference type="InterPro" id="IPR006140">
    <property type="entry name" value="D-isomer_DH_NAD-bd"/>
</dbReference>
<keyword evidence="10" id="KW-1185">Reference proteome</keyword>
<dbReference type="RefSeq" id="WP_069436461.1">
    <property type="nucleotide sequence ID" value="NZ_LPWG01000005.1"/>
</dbReference>
<dbReference type="SUPFAM" id="SSF52283">
    <property type="entry name" value="Formate/glycerate dehydrogenase catalytic domain-like"/>
    <property type="match status" value="1"/>
</dbReference>
<dbReference type="GO" id="GO:0042183">
    <property type="term" value="P:formate catabolic process"/>
    <property type="evidence" value="ECO:0007669"/>
    <property type="project" value="UniProtKB-UniRule"/>
</dbReference>
<comment type="caution">
    <text evidence="9">The sequence shown here is derived from an EMBL/GenBank/DDBJ whole genome shotgun (WGS) entry which is preliminary data.</text>
</comment>
<comment type="subunit">
    <text evidence="5">Homodimer.</text>
</comment>
<protein>
    <recommendedName>
        <fullName evidence="2 5">Formate dehydrogenase</fullName>
        <shortName evidence="5">FDH</shortName>
        <ecNumber evidence="2 5">1.17.1.9</ecNumber>
    </recommendedName>
    <alternativeName>
        <fullName evidence="5">NAD-dependent formate dehydrogenase</fullName>
    </alternativeName>
</protein>
<dbReference type="PANTHER" id="PTHR42938">
    <property type="entry name" value="FORMATE DEHYDROGENASE 1"/>
    <property type="match status" value="1"/>
</dbReference>
<evidence type="ECO:0000256" key="2">
    <source>
        <dbReference type="ARBA" id="ARBA00013128"/>
    </source>
</evidence>
<dbReference type="Pfam" id="PF00389">
    <property type="entry name" value="2-Hacid_dh"/>
    <property type="match status" value="1"/>
</dbReference>
<comment type="function">
    <text evidence="5">Catalyzes the NAD(+)-dependent oxidation of formate to carbon dioxide. Formate oxidation is the final step in the methanol oxidation pathway in methylotrophic microorganisms. Has a role in the detoxification of exogenous formate in non-methylotrophic organisms.</text>
</comment>
<evidence type="ECO:0000313" key="10">
    <source>
        <dbReference type="Proteomes" id="UP000094501"/>
    </source>
</evidence>
<dbReference type="FunFam" id="3.40.50.720:FF:000057">
    <property type="entry name" value="Formate dehydrogenase"/>
    <property type="match status" value="1"/>
</dbReference>
<name>A0A1E3W497_9HYPH</name>
<dbReference type="AlphaFoldDB" id="A0A1E3W497"/>
<evidence type="ECO:0000259" key="7">
    <source>
        <dbReference type="Pfam" id="PF00389"/>
    </source>
</evidence>
<dbReference type="EMBL" id="LPWG01000005">
    <property type="protein sequence ID" value="ODS00560.1"/>
    <property type="molecule type" value="Genomic_DNA"/>
</dbReference>
<feature type="binding site" evidence="5">
    <location>
        <position position="381"/>
    </location>
    <ligand>
        <name>NAD(+)</name>
        <dbReference type="ChEBI" id="CHEBI:57540"/>
    </ligand>
</feature>
<feature type="binding site" evidence="5">
    <location>
        <begin position="202"/>
        <end position="203"/>
    </location>
    <ligand>
        <name>NAD(+)</name>
        <dbReference type="ChEBI" id="CHEBI:57540"/>
    </ligand>
</feature>
<feature type="site" description="Important for catalytic activity" evidence="5">
    <location>
        <position position="285"/>
    </location>
</feature>
<dbReference type="CDD" id="cd05302">
    <property type="entry name" value="FDH"/>
    <property type="match status" value="1"/>
</dbReference>
<dbReference type="STRING" id="1774968.AUC68_15040"/>
<comment type="subcellular location">
    <subcellularLocation>
        <location evidence="5">Cytoplasm</location>
    </subcellularLocation>
</comment>
<feature type="binding site" evidence="5">
    <location>
        <position position="123"/>
    </location>
    <ligand>
        <name>substrate</name>
    </ligand>
</feature>
<dbReference type="GO" id="GO:0005737">
    <property type="term" value="C:cytoplasm"/>
    <property type="evidence" value="ECO:0007669"/>
    <property type="project" value="UniProtKB-SubCell"/>
</dbReference>
<reference evidence="9 10" key="1">
    <citation type="journal article" date="2016" name="Environ. Microbiol.">
        <title>New Methyloceanibacter diversity from North Sea sediments includes methanotroph containing solely the soluble methane monooxygenase.</title>
        <authorList>
            <person name="Vekeman B."/>
            <person name="Kerckhof F.M."/>
            <person name="Cremers G."/>
            <person name="de Vos P."/>
            <person name="Vandamme P."/>
            <person name="Boon N."/>
            <person name="Op den Camp H.J."/>
            <person name="Heylen K."/>
        </authorList>
    </citation>
    <scope>NUCLEOTIDE SEQUENCE [LARGE SCALE GENOMIC DNA]</scope>
    <source>
        <strain evidence="9 10">R-67174</strain>
    </source>
</reference>
<comment type="similarity">
    <text evidence="5">Belongs to the D-isomer specific 2-hydroxyacid dehydrogenase family. FDH subfamily.</text>
</comment>
<proteinExistence type="inferred from homology"/>
<evidence type="ECO:0000256" key="1">
    <source>
        <dbReference type="ARBA" id="ARBA00000455"/>
    </source>
</evidence>
<dbReference type="Gene3D" id="3.40.50.720">
    <property type="entry name" value="NAD(P)-binding Rossmann-like Domain"/>
    <property type="match status" value="2"/>
</dbReference>
<dbReference type="EC" id="1.17.1.9" evidence="2 5"/>
<dbReference type="InterPro" id="IPR033689">
    <property type="entry name" value="FDH_NAD-dep"/>
</dbReference>
<dbReference type="InterPro" id="IPR036291">
    <property type="entry name" value="NAD(P)-bd_dom_sf"/>
</dbReference>
<sequence>MAKVLCVLYDDPIDGFPPRYARDSIPHIAGYADGQTAPTPDAIDFTPGELLGSVSGELGLRTFLEANGHELVVTSDKDGADSTFEKELVDTDVVISQPFWPAYLTAERIAKAKNLKLALTAGIGSDHVDLQAAMDNGVTVAEVTFCNSISVAEHVVMQILSLVRNYIPSYQWVVNGGWNIADCVERSYDLEGMEVGTVAAGRIGLAVLRRLKPFGVNLHYTDKHRLPADVEVELGLTFHPDVESLAKACDVVTINCPLHPETEHLFDDAMIGKMKRGSYLVNTARGKICDRDAVVRALESGQLAGYAGDVWFPQPAPRDHPWRTMPNHGMTPHISGTSLSAQTRYAAGTREILECFLAGKPIRDEYLIVQDGTLAGTGAHSYTAGDATGGSEEAEKFRKAS</sequence>
<dbReference type="GO" id="GO:0008863">
    <property type="term" value="F:formate dehydrogenase (NAD+) activity"/>
    <property type="evidence" value="ECO:0007669"/>
    <property type="project" value="UniProtKB-UniRule"/>
</dbReference>
<dbReference type="PROSITE" id="PS00671">
    <property type="entry name" value="D_2_HYDROXYACID_DH_3"/>
    <property type="match status" value="1"/>
</dbReference>
<feature type="binding site" evidence="5">
    <location>
        <position position="222"/>
    </location>
    <ligand>
        <name>NAD(+)</name>
        <dbReference type="ChEBI" id="CHEBI:57540"/>
    </ligand>
</feature>
<comment type="catalytic activity">
    <reaction evidence="1 5">
        <text>formate + NAD(+) = CO2 + NADH</text>
        <dbReference type="Rhea" id="RHEA:15985"/>
        <dbReference type="ChEBI" id="CHEBI:15740"/>
        <dbReference type="ChEBI" id="CHEBI:16526"/>
        <dbReference type="ChEBI" id="CHEBI:57540"/>
        <dbReference type="ChEBI" id="CHEBI:57945"/>
        <dbReference type="EC" id="1.17.1.9"/>
    </reaction>
</comment>
<evidence type="ECO:0000256" key="3">
    <source>
        <dbReference type="ARBA" id="ARBA00023002"/>
    </source>
</evidence>
<feature type="domain" description="D-isomer specific 2-hydroxyacid dehydrogenase catalytic" evidence="7">
    <location>
        <begin position="62"/>
        <end position="363"/>
    </location>
</feature>
<feature type="binding site" evidence="5">
    <location>
        <position position="283"/>
    </location>
    <ligand>
        <name>NAD(+)</name>
        <dbReference type="ChEBI" id="CHEBI:57540"/>
    </ligand>
</feature>
<feature type="binding site" evidence="5">
    <location>
        <begin position="257"/>
        <end position="261"/>
    </location>
    <ligand>
        <name>NAD(+)</name>
        <dbReference type="ChEBI" id="CHEBI:57540"/>
    </ligand>
</feature>
<dbReference type="InterPro" id="IPR029753">
    <property type="entry name" value="D-isomer_DH_CS"/>
</dbReference>
<keyword evidence="4 5" id="KW-0520">NAD</keyword>
<dbReference type="GO" id="GO:0051287">
    <property type="term" value="F:NAD binding"/>
    <property type="evidence" value="ECO:0007669"/>
    <property type="project" value="InterPro"/>
</dbReference>
<evidence type="ECO:0000256" key="6">
    <source>
        <dbReference type="SAM" id="MobiDB-lite"/>
    </source>
</evidence>
<dbReference type="Pfam" id="PF02826">
    <property type="entry name" value="2-Hacid_dh_C"/>
    <property type="match status" value="1"/>
</dbReference>
<feature type="binding site" evidence="5">
    <location>
        <position position="148"/>
    </location>
    <ligand>
        <name>NAD(+)</name>
        <dbReference type="ChEBI" id="CHEBI:57540"/>
    </ligand>
</feature>
<evidence type="ECO:0000259" key="8">
    <source>
        <dbReference type="Pfam" id="PF02826"/>
    </source>
</evidence>
<dbReference type="InterPro" id="IPR006139">
    <property type="entry name" value="D-isomer_2_OHA_DH_cat_dom"/>
</dbReference>
<dbReference type="OrthoDB" id="9793626at2"/>
<dbReference type="PROSITE" id="PS00065">
    <property type="entry name" value="D_2_HYDROXYACID_DH_1"/>
    <property type="match status" value="1"/>
</dbReference>
<keyword evidence="5" id="KW-0963">Cytoplasm</keyword>
<dbReference type="InterPro" id="IPR029752">
    <property type="entry name" value="D-isomer_DH_CS1"/>
</dbReference>
<dbReference type="NCBIfam" id="NF005750">
    <property type="entry name" value="PRK07574.1"/>
    <property type="match status" value="1"/>
</dbReference>
<dbReference type="SUPFAM" id="SSF51735">
    <property type="entry name" value="NAD(P)-binding Rossmann-fold domains"/>
    <property type="match status" value="1"/>
</dbReference>
<dbReference type="Proteomes" id="UP000094501">
    <property type="component" value="Unassembled WGS sequence"/>
</dbReference>
<feature type="site" description="Important for catalytic activity" evidence="5">
    <location>
        <position position="333"/>
    </location>
</feature>
<evidence type="ECO:0000256" key="4">
    <source>
        <dbReference type="ARBA" id="ARBA00023027"/>
    </source>
</evidence>
<dbReference type="GO" id="GO:0016616">
    <property type="term" value="F:oxidoreductase activity, acting on the CH-OH group of donors, NAD or NADP as acceptor"/>
    <property type="evidence" value="ECO:0007669"/>
    <property type="project" value="InterPro"/>
</dbReference>
<dbReference type="HAMAP" id="MF_03210">
    <property type="entry name" value="Formate_dehydrogenase"/>
    <property type="match status" value="1"/>
</dbReference>
<gene>
    <name evidence="9" type="ORF">AUC68_15040</name>
</gene>